<protein>
    <recommendedName>
        <fullName evidence="2">mannose-1-phosphate guanylyltransferase</fullName>
        <ecNumber evidence="2">2.7.7.13</ecNumber>
    </recommendedName>
</protein>
<dbReference type="Proteomes" id="UP000236845">
    <property type="component" value="Unassembled WGS sequence"/>
</dbReference>
<dbReference type="CDD" id="cd02509">
    <property type="entry name" value="GDP-M1P_Guanylyltransferase"/>
    <property type="match status" value="1"/>
</dbReference>
<dbReference type="SUPFAM" id="SSF159283">
    <property type="entry name" value="Guanosine diphospho-D-mannose pyrophosphorylase/mannose-6-phosphate isomerase linker domain"/>
    <property type="match status" value="1"/>
</dbReference>
<comment type="caution">
    <text evidence="10">The sequence shown here is derived from an EMBL/GenBank/DDBJ whole genome shotgun (WGS) entry which is preliminary data.</text>
</comment>
<dbReference type="GO" id="GO:0009298">
    <property type="term" value="P:GDP-mannose biosynthetic process"/>
    <property type="evidence" value="ECO:0007669"/>
    <property type="project" value="TreeGrafter"/>
</dbReference>
<dbReference type="EC" id="2.7.7.13" evidence="2"/>
<dbReference type="InterPro" id="IPR005835">
    <property type="entry name" value="NTP_transferase_dom"/>
</dbReference>
<organism evidence="10 11">
    <name type="scientific">Candidatus Kerfeldbacteria bacterium CG08_land_8_20_14_0_20_43_14</name>
    <dbReference type="NCBI Taxonomy" id="2014246"/>
    <lineage>
        <taxon>Bacteria</taxon>
        <taxon>Candidatus Kerfeldiibacteriota</taxon>
    </lineage>
</organism>
<evidence type="ECO:0000259" key="9">
    <source>
        <dbReference type="Pfam" id="PF22640"/>
    </source>
</evidence>
<dbReference type="PANTHER" id="PTHR46390:SF1">
    <property type="entry name" value="MANNOSE-1-PHOSPHATE GUANYLYLTRANSFERASE"/>
    <property type="match status" value="1"/>
</dbReference>
<evidence type="ECO:0000256" key="2">
    <source>
        <dbReference type="ARBA" id="ARBA00012387"/>
    </source>
</evidence>
<name>A0A2H0YT41_9BACT</name>
<evidence type="ECO:0000259" key="8">
    <source>
        <dbReference type="Pfam" id="PF00483"/>
    </source>
</evidence>
<accession>A0A2H0YT41</accession>
<evidence type="ECO:0000256" key="5">
    <source>
        <dbReference type="ARBA" id="ARBA00022741"/>
    </source>
</evidence>
<dbReference type="Pfam" id="PF22640">
    <property type="entry name" value="ManC_GMP_beta-helix"/>
    <property type="match status" value="1"/>
</dbReference>
<gene>
    <name evidence="10" type="ORF">COT26_00815</name>
</gene>
<keyword evidence="3 10" id="KW-0808">Transferase</keyword>
<feature type="domain" description="Nucleotidyl transferase" evidence="8">
    <location>
        <begin position="3"/>
        <end position="284"/>
    </location>
</feature>
<sequence length="357" mass="40985">MYAVILAGGTGTRLWPVSRFGQPKQFQPFLGKHTLLQKTFLRIKKGFPSNKIFISTNQKQRLTILKQLPKFPKNQFILEPEKRDTAPALGLVAAFLAKLDPESIFFTANVDHYIEKEKEFRRVLKLAETVVKKHPKSITLVGVNPTYPETGYGYIKMGKPVFRVDGHEVFNVDRFVEKPNLETAKDYLKRWEYLWNPAIFVWQAQTLLDLFKKYLPNHYRILMRIQKAIGTSKQNQVIKAEFPKMKPISIDYGIMEKVKHMFVLPADLGWADIGHWRTVRDVLQKKPAANVIHGRHIGSAENSLIYGYTKRIITTAGLKDMIIVDTEDALLVCPADSAQDVKKIVEELKAKKLKNLL</sequence>
<keyword evidence="5" id="KW-0547">Nucleotide-binding</keyword>
<dbReference type="Gene3D" id="3.90.550.10">
    <property type="entry name" value="Spore Coat Polysaccharide Biosynthesis Protein SpsA, Chain A"/>
    <property type="match status" value="1"/>
</dbReference>
<keyword evidence="6" id="KW-0342">GTP-binding</keyword>
<dbReference type="EMBL" id="PEXW01000015">
    <property type="protein sequence ID" value="PIS40923.1"/>
    <property type="molecule type" value="Genomic_DNA"/>
</dbReference>
<evidence type="ECO:0000313" key="10">
    <source>
        <dbReference type="EMBL" id="PIS40923.1"/>
    </source>
</evidence>
<dbReference type="AlphaFoldDB" id="A0A2H0YT41"/>
<comment type="catalytic activity">
    <reaction evidence="7">
        <text>alpha-D-mannose 1-phosphate + GTP + H(+) = GDP-alpha-D-mannose + diphosphate</text>
        <dbReference type="Rhea" id="RHEA:15229"/>
        <dbReference type="ChEBI" id="CHEBI:15378"/>
        <dbReference type="ChEBI" id="CHEBI:33019"/>
        <dbReference type="ChEBI" id="CHEBI:37565"/>
        <dbReference type="ChEBI" id="CHEBI:57527"/>
        <dbReference type="ChEBI" id="CHEBI:58409"/>
        <dbReference type="EC" id="2.7.7.13"/>
    </reaction>
</comment>
<dbReference type="FunFam" id="3.90.550.10:FF:000046">
    <property type="entry name" value="Mannose-1-phosphate guanylyltransferase (GDP)"/>
    <property type="match status" value="1"/>
</dbReference>
<dbReference type="Pfam" id="PF00483">
    <property type="entry name" value="NTP_transferase"/>
    <property type="match status" value="1"/>
</dbReference>
<feature type="domain" description="MannoseP isomerase/GMP-like beta-helix" evidence="9">
    <location>
        <begin position="300"/>
        <end position="348"/>
    </location>
</feature>
<dbReference type="InterPro" id="IPR051161">
    <property type="entry name" value="Mannose-6P_isomerase_type2"/>
</dbReference>
<dbReference type="GO" id="GO:0004475">
    <property type="term" value="F:mannose-1-phosphate guanylyltransferase (GTP) activity"/>
    <property type="evidence" value="ECO:0007669"/>
    <property type="project" value="UniProtKB-EC"/>
</dbReference>
<evidence type="ECO:0000313" key="11">
    <source>
        <dbReference type="Proteomes" id="UP000236845"/>
    </source>
</evidence>
<evidence type="ECO:0000256" key="4">
    <source>
        <dbReference type="ARBA" id="ARBA00022695"/>
    </source>
</evidence>
<evidence type="ECO:0000256" key="6">
    <source>
        <dbReference type="ARBA" id="ARBA00023134"/>
    </source>
</evidence>
<dbReference type="InterPro" id="IPR029044">
    <property type="entry name" value="Nucleotide-diphossugar_trans"/>
</dbReference>
<evidence type="ECO:0000256" key="3">
    <source>
        <dbReference type="ARBA" id="ARBA00022679"/>
    </source>
</evidence>
<evidence type="ECO:0000256" key="1">
    <source>
        <dbReference type="ARBA" id="ARBA00006115"/>
    </source>
</evidence>
<comment type="similarity">
    <text evidence="1">Belongs to the mannose-6-phosphate isomerase type 2 family.</text>
</comment>
<keyword evidence="4 10" id="KW-0548">Nucleotidyltransferase</keyword>
<evidence type="ECO:0000256" key="7">
    <source>
        <dbReference type="ARBA" id="ARBA00047343"/>
    </source>
</evidence>
<dbReference type="PANTHER" id="PTHR46390">
    <property type="entry name" value="MANNOSE-1-PHOSPHATE GUANYLYLTRANSFERASE"/>
    <property type="match status" value="1"/>
</dbReference>
<dbReference type="SUPFAM" id="SSF53448">
    <property type="entry name" value="Nucleotide-diphospho-sugar transferases"/>
    <property type="match status" value="1"/>
</dbReference>
<dbReference type="GO" id="GO:0005525">
    <property type="term" value="F:GTP binding"/>
    <property type="evidence" value="ECO:0007669"/>
    <property type="project" value="UniProtKB-KW"/>
</dbReference>
<dbReference type="InterPro" id="IPR054566">
    <property type="entry name" value="ManC/GMP-like_b-helix"/>
</dbReference>
<proteinExistence type="inferred from homology"/>
<reference evidence="11" key="1">
    <citation type="submission" date="2017-09" db="EMBL/GenBank/DDBJ databases">
        <title>Depth-based differentiation of microbial function through sediment-hosted aquifers and enrichment of novel symbionts in the deep terrestrial subsurface.</title>
        <authorList>
            <person name="Probst A.J."/>
            <person name="Ladd B."/>
            <person name="Jarett J.K."/>
            <person name="Geller-Mcgrath D.E."/>
            <person name="Sieber C.M.K."/>
            <person name="Emerson J.B."/>
            <person name="Anantharaman K."/>
            <person name="Thomas B.C."/>
            <person name="Malmstrom R."/>
            <person name="Stieglmeier M."/>
            <person name="Klingl A."/>
            <person name="Woyke T."/>
            <person name="Ryan C.M."/>
            <person name="Banfield J.F."/>
        </authorList>
    </citation>
    <scope>NUCLEOTIDE SEQUENCE [LARGE SCALE GENOMIC DNA]</scope>
</reference>
<dbReference type="InterPro" id="IPR049577">
    <property type="entry name" value="GMPP_N"/>
</dbReference>